<organism evidence="3 4">
    <name type="scientific">Draconibacterium sediminis</name>
    <dbReference type="NCBI Taxonomy" id="1544798"/>
    <lineage>
        <taxon>Bacteria</taxon>
        <taxon>Pseudomonadati</taxon>
        <taxon>Bacteroidota</taxon>
        <taxon>Bacteroidia</taxon>
        <taxon>Marinilabiliales</taxon>
        <taxon>Prolixibacteraceae</taxon>
        <taxon>Draconibacterium</taxon>
    </lineage>
</organism>
<feature type="domain" description="Calcineurin-like phosphoesterase" evidence="2">
    <location>
        <begin position="36"/>
        <end position="257"/>
    </location>
</feature>
<dbReference type="STRING" id="1544798.LH29_04610"/>
<dbReference type="PATRIC" id="fig|1544798.3.peg.937"/>
<evidence type="ECO:0000256" key="1">
    <source>
        <dbReference type="SAM" id="SignalP"/>
    </source>
</evidence>
<feature type="chain" id="PRO_5002331199" description="Calcineurin-like phosphoesterase domain-containing protein" evidence="1">
    <location>
        <begin position="27"/>
        <end position="311"/>
    </location>
</feature>
<feature type="signal peptide" evidence="1">
    <location>
        <begin position="1"/>
        <end position="26"/>
    </location>
</feature>
<reference evidence="3 4" key="1">
    <citation type="submission" date="2014-09" db="EMBL/GenBank/DDBJ databases">
        <title>Draft Genome Sequence of Draconibacterium sp. JN14CK-3.</title>
        <authorList>
            <person name="Dong C."/>
            <person name="Lai Q."/>
            <person name="Shao Z."/>
        </authorList>
    </citation>
    <scope>NUCLEOTIDE SEQUENCE [LARGE SCALE GENOMIC DNA]</scope>
    <source>
        <strain evidence="3 4">JN14CK-3</strain>
    </source>
</reference>
<proteinExistence type="predicted"/>
<dbReference type="Pfam" id="PF00149">
    <property type="entry name" value="Metallophos"/>
    <property type="match status" value="1"/>
</dbReference>
<dbReference type="GO" id="GO:0016787">
    <property type="term" value="F:hydrolase activity"/>
    <property type="evidence" value="ECO:0007669"/>
    <property type="project" value="InterPro"/>
</dbReference>
<name>A0A0D8JCP4_9BACT</name>
<comment type="caution">
    <text evidence="3">The sequence shown here is derived from an EMBL/GenBank/DDBJ whole genome shotgun (WGS) entry which is preliminary data.</text>
</comment>
<gene>
    <name evidence="3" type="ORF">LH29_04610</name>
</gene>
<dbReference type="PANTHER" id="PTHR43143:SF1">
    <property type="entry name" value="SERINE_THREONINE-PROTEIN PHOSPHATASE CPPED1"/>
    <property type="match status" value="1"/>
</dbReference>
<dbReference type="SUPFAM" id="SSF56300">
    <property type="entry name" value="Metallo-dependent phosphatases"/>
    <property type="match status" value="1"/>
</dbReference>
<protein>
    <recommendedName>
        <fullName evidence="2">Calcineurin-like phosphoesterase domain-containing protein</fullName>
    </recommendedName>
</protein>
<evidence type="ECO:0000313" key="3">
    <source>
        <dbReference type="EMBL" id="KJF44735.1"/>
    </source>
</evidence>
<dbReference type="OrthoDB" id="1776264at2"/>
<dbReference type="InterPro" id="IPR004843">
    <property type="entry name" value="Calcineurin-like_PHP"/>
</dbReference>
<sequence length="311" mass="35652">MKRRNFLGALGTSALAVSTLSFTTNAAPDAPKNRLFRIVHLTDMHIFESEKVARGIKQLLKEIHQLEDKPDFVLNTGDNIMDALKHSKEEVEQQWNAWTRYYKNELQYPLYNCIGNHDVWGWGLKEQPIQNDPLYGKAWALKMLELKNRYYSFEHKGWKFIILDSPASVNEGSYTARLDDEQFMWLASELENTASSTPVCIVSHIPILSASVFYDGDNLKDGNWQVPGAWMHTDSKKIKDLFYKHKNVKAALSGHIHLADKTEYLGVQYHCNGAACGGWWDGNYQEFGPAYAIIDFYANGDIITNLKEYKF</sequence>
<evidence type="ECO:0000259" key="2">
    <source>
        <dbReference type="Pfam" id="PF00149"/>
    </source>
</evidence>
<dbReference type="EMBL" id="JRHC01000001">
    <property type="protein sequence ID" value="KJF44735.1"/>
    <property type="molecule type" value="Genomic_DNA"/>
</dbReference>
<dbReference type="InterPro" id="IPR051918">
    <property type="entry name" value="STPP_CPPED1"/>
</dbReference>
<dbReference type="InterPro" id="IPR029052">
    <property type="entry name" value="Metallo-depent_PP-like"/>
</dbReference>
<keyword evidence="4" id="KW-1185">Reference proteome</keyword>
<evidence type="ECO:0000313" key="4">
    <source>
        <dbReference type="Proteomes" id="UP000032544"/>
    </source>
</evidence>
<dbReference type="Proteomes" id="UP000032544">
    <property type="component" value="Unassembled WGS sequence"/>
</dbReference>
<keyword evidence="1" id="KW-0732">Signal</keyword>
<dbReference type="AlphaFoldDB" id="A0A0D8JCP4"/>
<dbReference type="RefSeq" id="WP_045026270.1">
    <property type="nucleotide sequence ID" value="NZ_JRHC01000001.1"/>
</dbReference>
<accession>A0A0D8JCP4</accession>
<dbReference type="Gene3D" id="3.60.21.10">
    <property type="match status" value="1"/>
</dbReference>
<dbReference type="PANTHER" id="PTHR43143">
    <property type="entry name" value="METALLOPHOSPHOESTERASE, CALCINEURIN SUPERFAMILY"/>
    <property type="match status" value="1"/>
</dbReference>